<gene>
    <name evidence="1" type="ORF">BDR25DRAFT_357989</name>
</gene>
<protein>
    <submittedName>
        <fullName evidence="1">Uncharacterized protein</fullName>
    </submittedName>
</protein>
<accession>A0ACB6QQ24</accession>
<evidence type="ECO:0000313" key="2">
    <source>
        <dbReference type="Proteomes" id="UP000799755"/>
    </source>
</evidence>
<reference evidence="1" key="1">
    <citation type="journal article" date="2020" name="Stud. Mycol.">
        <title>101 Dothideomycetes genomes: a test case for predicting lifestyles and emergence of pathogens.</title>
        <authorList>
            <person name="Haridas S."/>
            <person name="Albert R."/>
            <person name="Binder M."/>
            <person name="Bloem J."/>
            <person name="Labutti K."/>
            <person name="Salamov A."/>
            <person name="Andreopoulos B."/>
            <person name="Baker S."/>
            <person name="Barry K."/>
            <person name="Bills G."/>
            <person name="Bluhm B."/>
            <person name="Cannon C."/>
            <person name="Castanera R."/>
            <person name="Culley D."/>
            <person name="Daum C."/>
            <person name="Ezra D."/>
            <person name="Gonzalez J."/>
            <person name="Henrissat B."/>
            <person name="Kuo A."/>
            <person name="Liang C."/>
            <person name="Lipzen A."/>
            <person name="Lutzoni F."/>
            <person name="Magnuson J."/>
            <person name="Mondo S."/>
            <person name="Nolan M."/>
            <person name="Ohm R."/>
            <person name="Pangilinan J."/>
            <person name="Park H.-J."/>
            <person name="Ramirez L."/>
            <person name="Alfaro M."/>
            <person name="Sun H."/>
            <person name="Tritt A."/>
            <person name="Yoshinaga Y."/>
            <person name="Zwiers L.-H."/>
            <person name="Turgeon B."/>
            <person name="Goodwin S."/>
            <person name="Spatafora J."/>
            <person name="Crous P."/>
            <person name="Grigoriev I."/>
        </authorList>
    </citation>
    <scope>NUCLEOTIDE SEQUENCE</scope>
    <source>
        <strain evidence="1">ATCC 200398</strain>
    </source>
</reference>
<proteinExistence type="predicted"/>
<dbReference type="EMBL" id="MU003517">
    <property type="protein sequence ID" value="KAF2468261.1"/>
    <property type="molecule type" value="Genomic_DNA"/>
</dbReference>
<evidence type="ECO:0000313" key="1">
    <source>
        <dbReference type="EMBL" id="KAF2468261.1"/>
    </source>
</evidence>
<sequence length="256" mass="28668">MLLETTVKTQLYERRVRSTARSKGLRKRIETVGTAEVYFGFRDENETHPLVFHLLSGCIHNVILVKERFMDGILQHNLLYLGDSAPRFEGRINGIGQDALTDSGENTLVMKTTLRVLVYLSVLAATYDVEWEFGRGGTGGQRYQLDLHILKNTLANIILNGTFLFGTGAYSNYNRYLADDEGEDEDAFFFALDFDPGHHSQASLDMSSILNPEAIELLHLGGAEDRIAKFSKLDLPTAWAEENGPQVRANVLQAQL</sequence>
<keyword evidence="2" id="KW-1185">Reference proteome</keyword>
<organism evidence="1 2">
    <name type="scientific">Lindgomyces ingoldianus</name>
    <dbReference type="NCBI Taxonomy" id="673940"/>
    <lineage>
        <taxon>Eukaryota</taxon>
        <taxon>Fungi</taxon>
        <taxon>Dikarya</taxon>
        <taxon>Ascomycota</taxon>
        <taxon>Pezizomycotina</taxon>
        <taxon>Dothideomycetes</taxon>
        <taxon>Pleosporomycetidae</taxon>
        <taxon>Pleosporales</taxon>
        <taxon>Lindgomycetaceae</taxon>
        <taxon>Lindgomyces</taxon>
    </lineage>
</organism>
<dbReference type="Proteomes" id="UP000799755">
    <property type="component" value="Unassembled WGS sequence"/>
</dbReference>
<name>A0ACB6QQ24_9PLEO</name>
<comment type="caution">
    <text evidence="1">The sequence shown here is derived from an EMBL/GenBank/DDBJ whole genome shotgun (WGS) entry which is preliminary data.</text>
</comment>